<dbReference type="GO" id="GO:0003700">
    <property type="term" value="F:DNA-binding transcription factor activity"/>
    <property type="evidence" value="ECO:0007669"/>
    <property type="project" value="InterPro"/>
</dbReference>
<organism evidence="5 6">
    <name type="scientific">Streptomyces beijiangensis</name>
    <dbReference type="NCBI Taxonomy" id="163361"/>
    <lineage>
        <taxon>Bacteria</taxon>
        <taxon>Bacillati</taxon>
        <taxon>Actinomycetota</taxon>
        <taxon>Actinomycetes</taxon>
        <taxon>Kitasatosporales</taxon>
        <taxon>Streptomycetaceae</taxon>
        <taxon>Streptomyces</taxon>
    </lineage>
</organism>
<dbReference type="GO" id="GO:0003677">
    <property type="term" value="F:DNA binding"/>
    <property type="evidence" value="ECO:0007669"/>
    <property type="project" value="UniProtKB-KW"/>
</dbReference>
<gene>
    <name evidence="5" type="ORF">J0695_23520</name>
</gene>
<evidence type="ECO:0000256" key="2">
    <source>
        <dbReference type="ARBA" id="ARBA00023125"/>
    </source>
</evidence>
<dbReference type="InterPro" id="IPR001845">
    <property type="entry name" value="HTH_ArsR_DNA-bd_dom"/>
</dbReference>
<dbReference type="Gene3D" id="1.10.10.10">
    <property type="entry name" value="Winged helix-like DNA-binding domain superfamily/Winged helix DNA-binding domain"/>
    <property type="match status" value="1"/>
</dbReference>
<dbReference type="AlphaFoldDB" id="A0A939JG24"/>
<keyword evidence="1" id="KW-0805">Transcription regulation</keyword>
<keyword evidence="3" id="KW-0804">Transcription</keyword>
<dbReference type="PANTHER" id="PTHR43132:SF6">
    <property type="entry name" value="HTH-TYPE TRANSCRIPTIONAL REPRESSOR CZRA"/>
    <property type="match status" value="1"/>
</dbReference>
<feature type="domain" description="HTH arsR-type" evidence="4">
    <location>
        <begin position="222"/>
        <end position="332"/>
    </location>
</feature>
<protein>
    <submittedName>
        <fullName evidence="5">Helix-turn-helix transcriptional regulator</fullName>
    </submittedName>
</protein>
<evidence type="ECO:0000256" key="3">
    <source>
        <dbReference type="ARBA" id="ARBA00023163"/>
    </source>
</evidence>
<dbReference type="CDD" id="cd00090">
    <property type="entry name" value="HTH_ARSR"/>
    <property type="match status" value="1"/>
</dbReference>
<dbReference type="PANTHER" id="PTHR43132">
    <property type="entry name" value="ARSENICAL RESISTANCE OPERON REPRESSOR ARSR-RELATED"/>
    <property type="match status" value="1"/>
</dbReference>
<sequence length="340" mass="37143">MGLWLIDADTLARSRFVLSTLSETVSCLITLERGDATHPGEQVWLAAHRPAYQQLMAADPLTHQLVRAALRPRWLADFFTPVPPSAGGLSFDEELAVVRATPPQEAIECLRVSMDGRLPPALVRDDLPARTAALMEWVWTETVLPYWPRRRRLLEADVLSRTRQLTTGGWAAALDGMRPGMRWLGDGRLRINAQDYPPREVSGAELLFVPTSGRGGWVAWDEDERRFAAVYPYTGALSEPDRTPAPQALARLLGPGRATVLVLLAAPRSTTQLVALTDQGLGSVGRHLKVLLDAGLVGRRRAGRSVLYFRTEAGDAVVGAQASVVEDSQPVRDGRGLPPA</sequence>
<dbReference type="InterPro" id="IPR011991">
    <property type="entry name" value="ArsR-like_HTH"/>
</dbReference>
<evidence type="ECO:0000313" key="6">
    <source>
        <dbReference type="Proteomes" id="UP000664167"/>
    </source>
</evidence>
<name>A0A939JG24_9ACTN</name>
<proteinExistence type="predicted"/>
<dbReference type="SUPFAM" id="SSF46785">
    <property type="entry name" value="Winged helix' DNA-binding domain"/>
    <property type="match status" value="1"/>
</dbReference>
<dbReference type="PROSITE" id="PS50987">
    <property type="entry name" value="HTH_ARSR_2"/>
    <property type="match status" value="1"/>
</dbReference>
<reference evidence="5" key="1">
    <citation type="submission" date="2021-03" db="EMBL/GenBank/DDBJ databases">
        <title>Streptomyces poriferae sp. nov., a novel marine sponge-derived Actinobacteria species with anti-MRSA activity.</title>
        <authorList>
            <person name="Sandoval-Powers M."/>
            <person name="Kralova S."/>
            <person name="Nguyen G.-S."/>
            <person name="Fawwal D."/>
            <person name="Degnes K."/>
            <person name="Klinkenberg G."/>
            <person name="Sletta H."/>
            <person name="Wentzel A."/>
            <person name="Liles M.R."/>
        </authorList>
    </citation>
    <scope>NUCLEOTIDE SEQUENCE</scope>
    <source>
        <strain evidence="5">DSM 41794</strain>
    </source>
</reference>
<comment type="caution">
    <text evidence="5">The sequence shown here is derived from an EMBL/GenBank/DDBJ whole genome shotgun (WGS) entry which is preliminary data.</text>
</comment>
<dbReference type="InterPro" id="IPR036388">
    <property type="entry name" value="WH-like_DNA-bd_sf"/>
</dbReference>
<evidence type="ECO:0000259" key="4">
    <source>
        <dbReference type="PROSITE" id="PS50987"/>
    </source>
</evidence>
<evidence type="ECO:0000256" key="1">
    <source>
        <dbReference type="ARBA" id="ARBA00023015"/>
    </source>
</evidence>
<dbReference type="EMBL" id="JAFLRJ010000225">
    <property type="protein sequence ID" value="MBO0514741.1"/>
    <property type="molecule type" value="Genomic_DNA"/>
</dbReference>
<keyword evidence="6" id="KW-1185">Reference proteome</keyword>
<dbReference type="InterPro" id="IPR036390">
    <property type="entry name" value="WH_DNA-bd_sf"/>
</dbReference>
<evidence type="ECO:0000313" key="5">
    <source>
        <dbReference type="EMBL" id="MBO0514741.1"/>
    </source>
</evidence>
<accession>A0A939JG24</accession>
<keyword evidence="2" id="KW-0238">DNA-binding</keyword>
<dbReference type="RefSeq" id="WP_206964468.1">
    <property type="nucleotide sequence ID" value="NZ_BAAAJJ010000011.1"/>
</dbReference>
<dbReference type="InterPro" id="IPR051011">
    <property type="entry name" value="Metal_resp_trans_reg"/>
</dbReference>
<dbReference type="Proteomes" id="UP000664167">
    <property type="component" value="Unassembled WGS sequence"/>
</dbReference>
<dbReference type="SMART" id="SM00418">
    <property type="entry name" value="HTH_ARSR"/>
    <property type="match status" value="1"/>
</dbReference>